<proteinExistence type="predicted"/>
<organism evidence="1 2">
    <name type="scientific">Fimbriiglobus ruber</name>
    <dbReference type="NCBI Taxonomy" id="1908690"/>
    <lineage>
        <taxon>Bacteria</taxon>
        <taxon>Pseudomonadati</taxon>
        <taxon>Planctomycetota</taxon>
        <taxon>Planctomycetia</taxon>
        <taxon>Gemmatales</taxon>
        <taxon>Gemmataceae</taxon>
        <taxon>Fimbriiglobus</taxon>
    </lineage>
</organism>
<evidence type="ECO:0000313" key="2">
    <source>
        <dbReference type="Proteomes" id="UP000214646"/>
    </source>
</evidence>
<sequence length="40" mass="4530">MTAPEKPGYRLSPVANAPVSRHRKIHANKYHVVLMSDRDS</sequence>
<reference evidence="2" key="1">
    <citation type="submission" date="2017-06" db="EMBL/GenBank/DDBJ databases">
        <title>Genome analysis of Fimbriiglobus ruber SP5, the first member of the order Planctomycetales with confirmed chitinolytic capability.</title>
        <authorList>
            <person name="Ravin N.V."/>
            <person name="Rakitin A.L."/>
            <person name="Ivanova A.A."/>
            <person name="Beletsky A.V."/>
            <person name="Kulichevskaya I.S."/>
            <person name="Mardanov A.V."/>
            <person name="Dedysh S.N."/>
        </authorList>
    </citation>
    <scope>NUCLEOTIDE SEQUENCE [LARGE SCALE GENOMIC DNA]</scope>
    <source>
        <strain evidence="2">SP5</strain>
    </source>
</reference>
<comment type="caution">
    <text evidence="1">The sequence shown here is derived from an EMBL/GenBank/DDBJ whole genome shotgun (WGS) entry which is preliminary data.</text>
</comment>
<dbReference type="Proteomes" id="UP000214646">
    <property type="component" value="Unassembled WGS sequence"/>
</dbReference>
<evidence type="ECO:0000313" key="1">
    <source>
        <dbReference type="EMBL" id="OWK45207.1"/>
    </source>
</evidence>
<dbReference type="AlphaFoldDB" id="A0A225E9V7"/>
<name>A0A225E9V7_9BACT</name>
<protein>
    <submittedName>
        <fullName evidence="1">Uncharacterized protein</fullName>
    </submittedName>
</protein>
<dbReference type="EMBL" id="NIDE01000002">
    <property type="protein sequence ID" value="OWK45207.1"/>
    <property type="molecule type" value="Genomic_DNA"/>
</dbReference>
<keyword evidence="2" id="KW-1185">Reference proteome</keyword>
<accession>A0A225E9V7</accession>
<gene>
    <name evidence="1" type="ORF">FRUB_01538</name>
</gene>